<accession>A0ABR0GH39</accession>
<evidence type="ECO:0000313" key="1">
    <source>
        <dbReference type="EMBL" id="KAK4655081.1"/>
    </source>
</evidence>
<gene>
    <name evidence="1" type="ORF">QC762_404890</name>
</gene>
<dbReference type="GeneID" id="87909851"/>
<name>A0ABR0GH39_9PEZI</name>
<sequence>MQFPALLLSLPGELRNQIYRDYLCDDTEDGYVYDFEAGKVRKANNQPIELDLMHTCKLIAQEMRGLALSLHSIAFSTHYSRQLRTRAARWAYFVSRFRSHVGWYKVTQIVPAEVVQEVAGPQSFIHAIFCHYKNSSLPSFDRVAKAVTEPACRADVGTPTEHENFEYDTRRWDVRGGLAAYLDVIKEPWRTPTDDELDRIGARLPIRKREASAALRAMWRDHPGRFRFSAAAARSVAHPECPIRGLLPFYLESPGLIIGRRASLWNNLFQARAWGEASGQFLDPFSRFTVGLLNWGATDHDALPANHVTRQVALWMAEASHPGISDAFNLVLDGGPTQDRSDDVFREAAQRDAAWQVAKERRFNDPKCTLWMRMETAENCWHVVRFPQLLADINKPTSRTRCNFDPGQPWDDDQINQIISANKIAEDALSPSRYDMNMQLLPVDPLDAWGLGRDLDFDTASPLKSFDCLPEENMDPGHLAW</sequence>
<reference evidence="1 2" key="1">
    <citation type="journal article" date="2023" name="bioRxiv">
        <title>High-quality genome assemblies of four members of thePodospora anserinaspecies complex.</title>
        <authorList>
            <person name="Ament-Velasquez S.L."/>
            <person name="Vogan A.A."/>
            <person name="Wallerman O."/>
            <person name="Hartmann F."/>
            <person name="Gautier V."/>
            <person name="Silar P."/>
            <person name="Giraud T."/>
            <person name="Johannesson H."/>
        </authorList>
    </citation>
    <scope>NUCLEOTIDE SEQUENCE [LARGE SCALE GENOMIC DNA]</scope>
    <source>
        <strain evidence="1 2">CBS 415.72m</strain>
    </source>
</reference>
<protein>
    <submittedName>
        <fullName evidence="1">Uncharacterized protein</fullName>
    </submittedName>
</protein>
<dbReference type="RefSeq" id="XP_062744056.1">
    <property type="nucleotide sequence ID" value="XM_062889944.1"/>
</dbReference>
<evidence type="ECO:0000313" key="2">
    <source>
        <dbReference type="Proteomes" id="UP001323405"/>
    </source>
</evidence>
<proteinExistence type="predicted"/>
<dbReference type="Proteomes" id="UP001323405">
    <property type="component" value="Unassembled WGS sequence"/>
</dbReference>
<comment type="caution">
    <text evidence="1">The sequence shown here is derived from an EMBL/GenBank/DDBJ whole genome shotgun (WGS) entry which is preliminary data.</text>
</comment>
<organism evidence="1 2">
    <name type="scientific">Podospora pseudocomata</name>
    <dbReference type="NCBI Taxonomy" id="2093779"/>
    <lineage>
        <taxon>Eukaryota</taxon>
        <taxon>Fungi</taxon>
        <taxon>Dikarya</taxon>
        <taxon>Ascomycota</taxon>
        <taxon>Pezizomycotina</taxon>
        <taxon>Sordariomycetes</taxon>
        <taxon>Sordariomycetidae</taxon>
        <taxon>Sordariales</taxon>
        <taxon>Podosporaceae</taxon>
        <taxon>Podospora</taxon>
    </lineage>
</organism>
<keyword evidence="2" id="KW-1185">Reference proteome</keyword>
<dbReference type="EMBL" id="JAFFHA010000006">
    <property type="protein sequence ID" value="KAK4655081.1"/>
    <property type="molecule type" value="Genomic_DNA"/>
</dbReference>